<evidence type="ECO:0000313" key="8">
    <source>
        <dbReference type="Proteomes" id="UP000184255"/>
    </source>
</evidence>
<comment type="caution">
    <text evidence="7">The sequence shown here is derived from an EMBL/GenBank/DDBJ whole genome shotgun (WGS) entry which is preliminary data.</text>
</comment>
<dbReference type="GO" id="GO:0016042">
    <property type="term" value="P:lipid catabolic process"/>
    <property type="evidence" value="ECO:0007669"/>
    <property type="project" value="UniProtKB-UniRule"/>
</dbReference>
<reference evidence="8" key="1">
    <citation type="journal article" date="2016" name="Genome Biol. Evol.">
        <title>Comparative 'omics' of the Fusarium fujikuroi species complex highlights differences in genetic potential and metabolite synthesis.</title>
        <authorList>
            <person name="Niehaus E.-M."/>
            <person name="Muensterkoetter M."/>
            <person name="Proctor R.H."/>
            <person name="Brown D.W."/>
            <person name="Sharon A."/>
            <person name="Idan Y."/>
            <person name="Oren-Young L."/>
            <person name="Sieber C.M."/>
            <person name="Novak O."/>
            <person name="Pencik A."/>
            <person name="Tarkowska D."/>
            <person name="Hromadova K."/>
            <person name="Freeman S."/>
            <person name="Maymon M."/>
            <person name="Elazar M."/>
            <person name="Youssef S.A."/>
            <person name="El-Shabrawy E.S.M."/>
            <person name="Shalaby A.B.A."/>
            <person name="Houterman P."/>
            <person name="Brock N.L."/>
            <person name="Burkhardt I."/>
            <person name="Tsavkelova E.A."/>
            <person name="Dickschat J.S."/>
            <person name="Galuszka P."/>
            <person name="Gueldener U."/>
            <person name="Tudzynski B."/>
        </authorList>
    </citation>
    <scope>NUCLEOTIDE SEQUENCE [LARGE SCALE GENOMIC DNA]</scope>
    <source>
        <strain evidence="8">MRC7560</strain>
    </source>
</reference>
<dbReference type="GeneID" id="65093544"/>
<evidence type="ECO:0000256" key="5">
    <source>
        <dbReference type="PROSITE-ProRule" id="PRU01161"/>
    </source>
</evidence>
<dbReference type="RefSeq" id="XP_041691428.1">
    <property type="nucleotide sequence ID" value="XM_041826115.1"/>
</dbReference>
<dbReference type="PANTHER" id="PTHR24185:SF8">
    <property type="entry name" value="PNPLA DOMAIN-CONTAINING PROTEIN"/>
    <property type="match status" value="1"/>
</dbReference>
<feature type="short sequence motif" description="GXGXXG" evidence="5">
    <location>
        <begin position="506"/>
        <end position="511"/>
    </location>
</feature>
<dbReference type="InterPro" id="IPR016035">
    <property type="entry name" value="Acyl_Trfase/lysoPLipase"/>
</dbReference>
<dbReference type="GO" id="GO:0016020">
    <property type="term" value="C:membrane"/>
    <property type="evidence" value="ECO:0007669"/>
    <property type="project" value="TreeGrafter"/>
</dbReference>
<feature type="short sequence motif" description="GXSXG" evidence="5">
    <location>
        <begin position="541"/>
        <end position="545"/>
    </location>
</feature>
<dbReference type="GO" id="GO:0046486">
    <property type="term" value="P:glycerolipid metabolic process"/>
    <property type="evidence" value="ECO:0007669"/>
    <property type="project" value="UniProtKB-ARBA"/>
</dbReference>
<dbReference type="GO" id="GO:0019369">
    <property type="term" value="P:arachidonate metabolic process"/>
    <property type="evidence" value="ECO:0007669"/>
    <property type="project" value="TreeGrafter"/>
</dbReference>
<feature type="active site" description="Proton acceptor" evidence="5">
    <location>
        <position position="713"/>
    </location>
</feature>
<dbReference type="GO" id="GO:0008270">
    <property type="term" value="F:zinc ion binding"/>
    <property type="evidence" value="ECO:0007669"/>
    <property type="project" value="UniProtKB-KW"/>
</dbReference>
<dbReference type="VEuPathDB" id="FungiDB:FMAN_14296"/>
<keyword evidence="5" id="KW-0442">Lipid degradation</keyword>
<dbReference type="Gene3D" id="3.40.1090.10">
    <property type="entry name" value="Cytosolic phospholipase A2 catalytic domain"/>
    <property type="match status" value="1"/>
</dbReference>
<evidence type="ECO:0000256" key="1">
    <source>
        <dbReference type="ARBA" id="ARBA00022723"/>
    </source>
</evidence>
<feature type="active site" description="Nucleophile" evidence="5">
    <location>
        <position position="543"/>
    </location>
</feature>
<dbReference type="EMBL" id="FCQH01000029">
    <property type="protein sequence ID" value="CVL09032.1"/>
    <property type="molecule type" value="Genomic_DNA"/>
</dbReference>
<dbReference type="AlphaFoldDB" id="A0A1L7UIJ8"/>
<proteinExistence type="predicted"/>
<dbReference type="InterPro" id="IPR002641">
    <property type="entry name" value="PNPLA_dom"/>
</dbReference>
<dbReference type="PANTHER" id="PTHR24185">
    <property type="entry name" value="CALCIUM-INDEPENDENT PHOSPHOLIPASE A2-GAMMA"/>
    <property type="match status" value="1"/>
</dbReference>
<keyword evidence="2" id="KW-0863">Zinc-finger</keyword>
<dbReference type="Pfam" id="PF01734">
    <property type="entry name" value="Patatin"/>
    <property type="match status" value="1"/>
</dbReference>
<keyword evidence="4 5" id="KW-0443">Lipid metabolism</keyword>
<dbReference type="GO" id="GO:0047499">
    <property type="term" value="F:calcium-independent phospholipase A2 activity"/>
    <property type="evidence" value="ECO:0007669"/>
    <property type="project" value="TreeGrafter"/>
</dbReference>
<sequence>MTISWELKHMGIMDSCRHSCWLKPWSSADEVGLEVTDRPQRLLREFENPHTENAGLLVLIGNESKQSAFRKLSFQTERVRGRIGGEIHLLASSFRDGRRKRIMVADTDVPHFLPGMTSSSGNACHEVSSYTAPKQSIPAEPFSFDSLLHKSLFPCADVICIFVDDLGGFKSSLEHLASWLKRGPSSVSKVQPRVLFIVKQEEKHQHQLDLQNFLRGSRRREADICFSNLTVVGVSKANKKRGRRRTQTRRWQMLGFAIAKALESGRQSRRRSNSLFTVYHLAYFLQYAASRALHIPLEPFSFIQVSRLNQKVAPDLSDHILEFLDKFRSLAALHRIAIHLIASSLLLDHYKLGMHLFDSHQVFNELYEAACIRASSQFEPRFMRLMPPLELVRLISCSMFTQFAQFQAIGSTVDWHRRQLAQNNDTLGKIRSNRTCLSCIRRRPQFGLSCGHLICRYCVKTFYAPSRTDPFEYRPESCLLCGQCTLGTLIRLTPETCRLHVLSIDGGGIRGSAPIEFIKAIQDGVGIPYYNVQRSFDVKVGTSSGALIVVCLGVLGWNVDDCMLYLKQFAEQSFANRQSRLAQLFSSLPFVSRIFGVFQFIHALLSDSKYAADGIEKSLLDTYGCDRTLTGTSAAAGLGGYVGVTLTRASDGSVFLATNYNHVGDVYSSTDYCHLESYDGQNEVKWWEVLRCATAAPFYFKPKCLGNHGAFQDGGVAVNNPVCIAVHEAISLTPDMAEPSIVVSLGTGSASDTDVESSSIFSNTFLPRLWRGLWRQASSRTAWDHFLSHQSPESKTKTFRFDVNYMEKEPQLDQVSGIGYVQQAACSAVVKSPEIRQLSCLLRARLFFFELNEQEPPYFARGAYQCSGRIMCLLRAQTPEYEAFMHQLCTKAAFFQLGTQSLEVSYEDISRDLCYDVKFAAPSLRSNIRITLNETAGEELDINGSPYPLDWLIKRQCLDASFGTSDHRLRNTSMIYVPKANNFDYQK</sequence>
<keyword evidence="3" id="KW-0862">Zinc</keyword>
<name>A0A1L7UIJ8_FUSMA</name>
<keyword evidence="8" id="KW-1185">Reference proteome</keyword>
<evidence type="ECO:0000256" key="3">
    <source>
        <dbReference type="ARBA" id="ARBA00022833"/>
    </source>
</evidence>
<evidence type="ECO:0000313" key="7">
    <source>
        <dbReference type="EMBL" id="CVL09032.1"/>
    </source>
</evidence>
<keyword evidence="5" id="KW-0378">Hydrolase</keyword>
<dbReference type="CDD" id="cd07199">
    <property type="entry name" value="Pat17_PNPLA8_PNPLA9_like"/>
    <property type="match status" value="1"/>
</dbReference>
<evidence type="ECO:0000259" key="6">
    <source>
        <dbReference type="PROSITE" id="PS51635"/>
    </source>
</evidence>
<feature type="short sequence motif" description="DGA/G" evidence="5">
    <location>
        <begin position="713"/>
        <end position="715"/>
    </location>
</feature>
<dbReference type="InterPro" id="IPR017907">
    <property type="entry name" value="Znf_RING_CS"/>
</dbReference>
<gene>
    <name evidence="7" type="ORF">FMAN_14296</name>
</gene>
<organism evidence="7 8">
    <name type="scientific">Fusarium mangiferae</name>
    <name type="common">Mango malformation disease fungus</name>
    <dbReference type="NCBI Taxonomy" id="192010"/>
    <lineage>
        <taxon>Eukaryota</taxon>
        <taxon>Fungi</taxon>
        <taxon>Dikarya</taxon>
        <taxon>Ascomycota</taxon>
        <taxon>Pezizomycotina</taxon>
        <taxon>Sordariomycetes</taxon>
        <taxon>Hypocreomycetidae</taxon>
        <taxon>Hypocreales</taxon>
        <taxon>Nectriaceae</taxon>
        <taxon>Fusarium</taxon>
        <taxon>Fusarium fujikuroi species complex</taxon>
    </lineage>
</organism>
<dbReference type="PROSITE" id="PS00518">
    <property type="entry name" value="ZF_RING_1"/>
    <property type="match status" value="1"/>
</dbReference>
<keyword evidence="1" id="KW-0479">Metal-binding</keyword>
<feature type="domain" description="PNPLA" evidence="6">
    <location>
        <begin position="502"/>
        <end position="726"/>
    </location>
</feature>
<dbReference type="SUPFAM" id="SSF52151">
    <property type="entry name" value="FabD/lysophospholipase-like"/>
    <property type="match status" value="1"/>
</dbReference>
<protein>
    <submittedName>
        <fullName evidence="7">Related to calcium-independent phospholipase A2</fullName>
    </submittedName>
</protein>
<evidence type="ECO:0000256" key="4">
    <source>
        <dbReference type="ARBA" id="ARBA00023098"/>
    </source>
</evidence>
<dbReference type="PROSITE" id="PS51635">
    <property type="entry name" value="PNPLA"/>
    <property type="match status" value="1"/>
</dbReference>
<evidence type="ECO:0000256" key="2">
    <source>
        <dbReference type="ARBA" id="ARBA00022771"/>
    </source>
</evidence>
<dbReference type="Proteomes" id="UP000184255">
    <property type="component" value="Unassembled WGS sequence"/>
</dbReference>
<accession>A0A1L7UIJ8</accession>